<dbReference type="Proteomes" id="UP000516148">
    <property type="component" value="Chromosome"/>
</dbReference>
<dbReference type="KEGG" id="spap:H3Z74_06405"/>
<dbReference type="PANTHER" id="PTHR30420:SF1">
    <property type="entry name" value="ARGININE N-SUCCINYLTRANSFERASE"/>
    <property type="match status" value="1"/>
</dbReference>
<evidence type="ECO:0000256" key="3">
    <source>
        <dbReference type="ARBA" id="ARBA00023315"/>
    </source>
</evidence>
<dbReference type="GO" id="GO:0006527">
    <property type="term" value="P:L-arginine catabolic process"/>
    <property type="evidence" value="ECO:0007669"/>
    <property type="project" value="InterPro"/>
</dbReference>
<sequence>MTDSEIVIRAAGPADIDAFMRLATTVGKGMTNLPADKAVLLAKLDASVARLADGHDGVDPTPIWLALEIDGTVMGAAALFPSIGNDWPFYSYKRSNLRNRSLALEKTVTVETLTLNNDLGGMAEVGGLVVMPQARGSGAGRLAAQSRYLFMAEHRDWFPRSVMAEMRGYIDPQGRSPVWEALGRPFYQMDFEEADHFSGVAGNQFIAELGPRHCLYVSMLPEDARAALGRPHDASRIAYDMLLKEGFRDTGYCDIFDGGPQVFSEIDELRILRGGRQSIVGALGIDGDPVDSLCSAGRGAAFRAVRAPVIPGDGRLTLSERDAIALRVGAGDSVRHVALSD</sequence>
<dbReference type="InterPro" id="IPR016181">
    <property type="entry name" value="Acyl_CoA_acyltransferase"/>
</dbReference>
<dbReference type="Pfam" id="PF04958">
    <property type="entry name" value="AstA"/>
    <property type="match status" value="1"/>
</dbReference>
<proteinExistence type="predicted"/>
<accession>A0A7H0LMB2</accession>
<dbReference type="NCBIfam" id="TIGR03243">
    <property type="entry name" value="arg_catab_AOST"/>
    <property type="match status" value="1"/>
</dbReference>
<dbReference type="RefSeq" id="WP_187763105.1">
    <property type="nucleotide sequence ID" value="NZ_CP061038.1"/>
</dbReference>
<keyword evidence="1" id="KW-0056">Arginine metabolism</keyword>
<gene>
    <name evidence="4" type="ORF">H3Z74_06405</name>
</gene>
<dbReference type="Gene3D" id="2.40.40.20">
    <property type="match status" value="1"/>
</dbReference>
<evidence type="ECO:0000256" key="1">
    <source>
        <dbReference type="ARBA" id="ARBA00022503"/>
    </source>
</evidence>
<keyword evidence="3" id="KW-0012">Acyltransferase</keyword>
<dbReference type="Gene3D" id="3.40.630.30">
    <property type="match status" value="1"/>
</dbReference>
<dbReference type="InterPro" id="IPR007041">
    <property type="entry name" value="Arg_succinylTrfase_AstA/AruG"/>
</dbReference>
<dbReference type="AlphaFoldDB" id="A0A7H0LMB2"/>
<dbReference type="PANTHER" id="PTHR30420">
    <property type="entry name" value="N-SUCCINYLARGININE DIHYDROLASE"/>
    <property type="match status" value="1"/>
</dbReference>
<evidence type="ECO:0000313" key="4">
    <source>
        <dbReference type="EMBL" id="QNQ10815.1"/>
    </source>
</evidence>
<evidence type="ECO:0000256" key="2">
    <source>
        <dbReference type="ARBA" id="ARBA00022679"/>
    </source>
</evidence>
<keyword evidence="5" id="KW-1185">Reference proteome</keyword>
<protein>
    <submittedName>
        <fullName evidence="4">Arginine N-succinyltransferase</fullName>
    </submittedName>
</protein>
<dbReference type="EMBL" id="CP061038">
    <property type="protein sequence ID" value="QNQ10815.1"/>
    <property type="molecule type" value="Genomic_DNA"/>
</dbReference>
<organism evidence="4 5">
    <name type="scientific">Sphingomonas alpina</name>
    <dbReference type="NCBI Taxonomy" id="653931"/>
    <lineage>
        <taxon>Bacteria</taxon>
        <taxon>Pseudomonadati</taxon>
        <taxon>Pseudomonadota</taxon>
        <taxon>Alphaproteobacteria</taxon>
        <taxon>Sphingomonadales</taxon>
        <taxon>Sphingomonadaceae</taxon>
        <taxon>Sphingomonas</taxon>
    </lineage>
</organism>
<dbReference type="SUPFAM" id="SSF55729">
    <property type="entry name" value="Acyl-CoA N-acyltransferases (Nat)"/>
    <property type="match status" value="1"/>
</dbReference>
<name>A0A7H0LMB2_9SPHN</name>
<dbReference type="GO" id="GO:0008791">
    <property type="term" value="F:arginine N-succinyltransferase activity"/>
    <property type="evidence" value="ECO:0007669"/>
    <property type="project" value="InterPro"/>
</dbReference>
<reference evidence="4 5" key="1">
    <citation type="submission" date="2020-09" db="EMBL/GenBank/DDBJ databases">
        <title>Sphingomonas sp., a new species isolated from pork steak.</title>
        <authorList>
            <person name="Heidler von Heilborn D."/>
        </authorList>
    </citation>
    <scope>NUCLEOTIDE SEQUENCE [LARGE SCALE GENOMIC DNA]</scope>
    <source>
        <strain evidence="5">S8-3T</strain>
    </source>
</reference>
<evidence type="ECO:0000313" key="5">
    <source>
        <dbReference type="Proteomes" id="UP000516148"/>
    </source>
</evidence>
<keyword evidence="2 4" id="KW-0808">Transferase</keyword>